<dbReference type="Proteomes" id="UP000431922">
    <property type="component" value="Unassembled WGS sequence"/>
</dbReference>
<evidence type="ECO:0000313" key="2">
    <source>
        <dbReference type="EMBL" id="MXP45473.1"/>
    </source>
</evidence>
<evidence type="ECO:0008006" key="4">
    <source>
        <dbReference type="Google" id="ProtNLM"/>
    </source>
</evidence>
<accession>A0A845B162</accession>
<keyword evidence="1" id="KW-0732">Signal</keyword>
<dbReference type="AlphaFoldDB" id="A0A845B162"/>
<name>A0A845B162_9SPHN</name>
<comment type="caution">
    <text evidence="2">The sequence shown here is derived from an EMBL/GenBank/DDBJ whole genome shotgun (WGS) entry which is preliminary data.</text>
</comment>
<dbReference type="PROSITE" id="PS51257">
    <property type="entry name" value="PROKAR_LIPOPROTEIN"/>
    <property type="match status" value="1"/>
</dbReference>
<protein>
    <recommendedName>
        <fullName evidence="4">Lipoprotein</fullName>
    </recommendedName>
</protein>
<proteinExistence type="predicted"/>
<keyword evidence="3" id="KW-1185">Reference proteome</keyword>
<sequence length="239" mass="24195">MKFRPALMAATLPFMLLAGCGNGADDADTAAEMDPATQAALGDPIMVDPDLAGQNEANAGLTGGGNGSLPAEATTPAAIKGAREDAMALVGGSVNMKAPPKATVVEGDVPETAVLTAASRAAVLPNGTDCTAAAEYSAAWAARLPVTFPVYPRGATQEAAGTDKGQCSLRVVNFLTPATLDEVLSFYYSRATNEGYTAEHLKVAGDNVLSGTKGGAAFVVYARKQANGLTDVDLVTSGK</sequence>
<dbReference type="EMBL" id="WTYL01000003">
    <property type="protein sequence ID" value="MXP45473.1"/>
    <property type="molecule type" value="Genomic_DNA"/>
</dbReference>
<feature type="chain" id="PRO_5032720800" description="Lipoprotein" evidence="1">
    <location>
        <begin position="24"/>
        <end position="239"/>
    </location>
</feature>
<reference evidence="2 3" key="1">
    <citation type="submission" date="2019-12" db="EMBL/GenBank/DDBJ databases">
        <title>Genomic-based taxomic classification of the family Erythrobacteraceae.</title>
        <authorList>
            <person name="Xu L."/>
        </authorList>
    </citation>
    <scope>NUCLEOTIDE SEQUENCE [LARGE SCALE GENOMIC DNA]</scope>
    <source>
        <strain evidence="2 3">KCTC 42453</strain>
    </source>
</reference>
<evidence type="ECO:0000256" key="1">
    <source>
        <dbReference type="SAM" id="SignalP"/>
    </source>
</evidence>
<evidence type="ECO:0000313" key="3">
    <source>
        <dbReference type="Proteomes" id="UP000431922"/>
    </source>
</evidence>
<dbReference type="RefSeq" id="WP_160757064.1">
    <property type="nucleotide sequence ID" value="NZ_WTYL01000003.1"/>
</dbReference>
<dbReference type="OrthoDB" id="7405225at2"/>
<organism evidence="2 3">
    <name type="scientific">Allopontixanthobacter sediminis</name>
    <dbReference type="NCBI Taxonomy" id="1689985"/>
    <lineage>
        <taxon>Bacteria</taxon>
        <taxon>Pseudomonadati</taxon>
        <taxon>Pseudomonadota</taxon>
        <taxon>Alphaproteobacteria</taxon>
        <taxon>Sphingomonadales</taxon>
        <taxon>Erythrobacteraceae</taxon>
        <taxon>Allopontixanthobacter</taxon>
    </lineage>
</organism>
<feature type="signal peptide" evidence="1">
    <location>
        <begin position="1"/>
        <end position="23"/>
    </location>
</feature>
<gene>
    <name evidence="2" type="ORF">GRI65_13540</name>
</gene>